<keyword evidence="1" id="KW-0805">Transcription regulation</keyword>
<evidence type="ECO:0000313" key="6">
    <source>
        <dbReference type="Proteomes" id="UP001244297"/>
    </source>
</evidence>
<sequence length="255" mass="28559">MPTAHTMPMEMLTRKLDSITRLGEAERSALLSLPHTVRSLPARHDIARFGDRPSHCCLVLQGWVSRYAALSDGDRQILSFYVAGDMPDLQSLHLHRMDHNLATLTACVIAFIPHDELRPVLRRHPDLADALWRDTLIDAAHYRERITSLGRRQALGRVAHVFCELYLRQRVVGLATGPSCPLAPKQSELADALGLTSVHLNRVLRTLRQRKLVTLTGGVLTIEDWDELVTVAEFDPTFLHQDNDAPAIHEAAKIA</sequence>
<gene>
    <name evidence="5" type="ORF">QWZ18_10565</name>
</gene>
<dbReference type="Gene3D" id="2.60.120.10">
    <property type="entry name" value="Jelly Rolls"/>
    <property type="match status" value="1"/>
</dbReference>
<dbReference type="InterPro" id="IPR036388">
    <property type="entry name" value="WH-like_DNA-bd_sf"/>
</dbReference>
<organism evidence="5 6">
    <name type="scientific">Methylobacterium longum</name>
    <dbReference type="NCBI Taxonomy" id="767694"/>
    <lineage>
        <taxon>Bacteria</taxon>
        <taxon>Pseudomonadati</taxon>
        <taxon>Pseudomonadota</taxon>
        <taxon>Alphaproteobacteria</taxon>
        <taxon>Hyphomicrobiales</taxon>
        <taxon>Methylobacteriaceae</taxon>
        <taxon>Methylobacterium</taxon>
    </lineage>
</organism>
<keyword evidence="2" id="KW-0238">DNA-binding</keyword>
<dbReference type="SUPFAM" id="SSF51206">
    <property type="entry name" value="cAMP-binding domain-like"/>
    <property type="match status" value="1"/>
</dbReference>
<evidence type="ECO:0000313" key="5">
    <source>
        <dbReference type="EMBL" id="MDN3571069.1"/>
    </source>
</evidence>
<dbReference type="CDD" id="cd00038">
    <property type="entry name" value="CAP_ED"/>
    <property type="match status" value="1"/>
</dbReference>
<evidence type="ECO:0000256" key="3">
    <source>
        <dbReference type="ARBA" id="ARBA00023163"/>
    </source>
</evidence>
<dbReference type="Proteomes" id="UP001244297">
    <property type="component" value="Unassembled WGS sequence"/>
</dbReference>
<dbReference type="InterPro" id="IPR014710">
    <property type="entry name" value="RmlC-like_jellyroll"/>
</dbReference>
<dbReference type="InterPro" id="IPR012318">
    <property type="entry name" value="HTH_CRP"/>
</dbReference>
<keyword evidence="3" id="KW-0804">Transcription</keyword>
<accession>A0ABT8AMQ4</accession>
<evidence type="ECO:0000259" key="4">
    <source>
        <dbReference type="PROSITE" id="PS51063"/>
    </source>
</evidence>
<dbReference type="EMBL" id="JAUFPT010000029">
    <property type="protein sequence ID" value="MDN3571069.1"/>
    <property type="molecule type" value="Genomic_DNA"/>
</dbReference>
<comment type="caution">
    <text evidence="5">The sequence shown here is derived from an EMBL/GenBank/DDBJ whole genome shotgun (WGS) entry which is preliminary data.</text>
</comment>
<feature type="domain" description="HTH crp-type" evidence="4">
    <location>
        <begin position="152"/>
        <end position="226"/>
    </location>
</feature>
<protein>
    <submittedName>
        <fullName evidence="5">Crp/Fnr family transcriptional regulator</fullName>
    </submittedName>
</protein>
<reference evidence="6" key="1">
    <citation type="journal article" date="2019" name="Int. J. Syst. Evol. Microbiol.">
        <title>The Global Catalogue of Microorganisms (GCM) 10K type strain sequencing project: providing services to taxonomists for standard genome sequencing and annotation.</title>
        <authorList>
            <consortium name="The Broad Institute Genomics Platform"/>
            <consortium name="The Broad Institute Genome Sequencing Center for Infectious Disease"/>
            <person name="Wu L."/>
            <person name="Ma J."/>
        </authorList>
    </citation>
    <scope>NUCLEOTIDE SEQUENCE [LARGE SCALE GENOMIC DNA]</scope>
    <source>
        <strain evidence="6">CECT 7806</strain>
    </source>
</reference>
<dbReference type="Gene3D" id="1.10.10.10">
    <property type="entry name" value="Winged helix-like DNA-binding domain superfamily/Winged helix DNA-binding domain"/>
    <property type="match status" value="1"/>
</dbReference>
<dbReference type="Pfam" id="PF13545">
    <property type="entry name" value="HTH_Crp_2"/>
    <property type="match status" value="1"/>
</dbReference>
<dbReference type="Pfam" id="PF00027">
    <property type="entry name" value="cNMP_binding"/>
    <property type="match status" value="1"/>
</dbReference>
<dbReference type="InterPro" id="IPR018490">
    <property type="entry name" value="cNMP-bd_dom_sf"/>
</dbReference>
<evidence type="ECO:0000256" key="2">
    <source>
        <dbReference type="ARBA" id="ARBA00023125"/>
    </source>
</evidence>
<dbReference type="RefSeq" id="WP_238290761.1">
    <property type="nucleotide sequence ID" value="NZ_BPQS01000027.1"/>
</dbReference>
<dbReference type="PROSITE" id="PS51063">
    <property type="entry name" value="HTH_CRP_2"/>
    <property type="match status" value="1"/>
</dbReference>
<dbReference type="InterPro" id="IPR000595">
    <property type="entry name" value="cNMP-bd_dom"/>
</dbReference>
<dbReference type="InterPro" id="IPR036390">
    <property type="entry name" value="WH_DNA-bd_sf"/>
</dbReference>
<keyword evidence="6" id="KW-1185">Reference proteome</keyword>
<evidence type="ECO:0000256" key="1">
    <source>
        <dbReference type="ARBA" id="ARBA00023015"/>
    </source>
</evidence>
<name>A0ABT8AMQ4_9HYPH</name>
<dbReference type="SUPFAM" id="SSF46785">
    <property type="entry name" value="Winged helix' DNA-binding domain"/>
    <property type="match status" value="1"/>
</dbReference>
<proteinExistence type="predicted"/>